<proteinExistence type="predicted"/>
<sequence>MAGVGLREAPGLWLLGPALAAILRLGARAAGCPCADSALCRPVTAERPFE</sequence>
<feature type="non-terminal residue" evidence="2">
    <location>
        <position position="50"/>
    </location>
</feature>
<dbReference type="EMBL" id="BEZZ01037841">
    <property type="protein sequence ID" value="GCC40084.1"/>
    <property type="molecule type" value="Genomic_DNA"/>
</dbReference>
<keyword evidence="1" id="KW-0732">Signal</keyword>
<gene>
    <name evidence="2" type="ORF">chiPu_0024361</name>
</gene>
<protein>
    <submittedName>
        <fullName evidence="2">Uncharacterized protein</fullName>
    </submittedName>
</protein>
<keyword evidence="3" id="KW-1185">Reference proteome</keyword>
<reference evidence="2 3" key="1">
    <citation type="journal article" date="2018" name="Nat. Ecol. Evol.">
        <title>Shark genomes provide insights into elasmobranch evolution and the origin of vertebrates.</title>
        <authorList>
            <person name="Hara Y"/>
            <person name="Yamaguchi K"/>
            <person name="Onimaru K"/>
            <person name="Kadota M"/>
            <person name="Koyanagi M"/>
            <person name="Keeley SD"/>
            <person name="Tatsumi K"/>
            <person name="Tanaka K"/>
            <person name="Motone F"/>
            <person name="Kageyama Y"/>
            <person name="Nozu R"/>
            <person name="Adachi N"/>
            <person name="Nishimura O"/>
            <person name="Nakagawa R"/>
            <person name="Tanegashima C"/>
            <person name="Kiyatake I"/>
            <person name="Matsumoto R"/>
            <person name="Murakumo K"/>
            <person name="Nishida K"/>
            <person name="Terakita A"/>
            <person name="Kuratani S"/>
            <person name="Sato K"/>
            <person name="Hyodo S Kuraku.S."/>
        </authorList>
    </citation>
    <scope>NUCLEOTIDE SEQUENCE [LARGE SCALE GENOMIC DNA]</scope>
</reference>
<feature type="chain" id="PRO_5019351583" evidence="1">
    <location>
        <begin position="21"/>
        <end position="50"/>
    </location>
</feature>
<feature type="signal peptide" evidence="1">
    <location>
        <begin position="1"/>
        <end position="20"/>
    </location>
</feature>
<evidence type="ECO:0000313" key="3">
    <source>
        <dbReference type="Proteomes" id="UP000287033"/>
    </source>
</evidence>
<accession>A0A401TBV4</accession>
<dbReference type="AlphaFoldDB" id="A0A401TBV4"/>
<comment type="caution">
    <text evidence="2">The sequence shown here is derived from an EMBL/GenBank/DDBJ whole genome shotgun (WGS) entry which is preliminary data.</text>
</comment>
<organism evidence="2 3">
    <name type="scientific">Chiloscyllium punctatum</name>
    <name type="common">Brownbanded bambooshark</name>
    <name type="synonym">Hemiscyllium punctatum</name>
    <dbReference type="NCBI Taxonomy" id="137246"/>
    <lineage>
        <taxon>Eukaryota</taxon>
        <taxon>Metazoa</taxon>
        <taxon>Chordata</taxon>
        <taxon>Craniata</taxon>
        <taxon>Vertebrata</taxon>
        <taxon>Chondrichthyes</taxon>
        <taxon>Elasmobranchii</taxon>
        <taxon>Galeomorphii</taxon>
        <taxon>Galeoidea</taxon>
        <taxon>Orectolobiformes</taxon>
        <taxon>Hemiscylliidae</taxon>
        <taxon>Chiloscyllium</taxon>
    </lineage>
</organism>
<evidence type="ECO:0000313" key="2">
    <source>
        <dbReference type="EMBL" id="GCC40084.1"/>
    </source>
</evidence>
<dbReference type="Proteomes" id="UP000287033">
    <property type="component" value="Unassembled WGS sequence"/>
</dbReference>
<evidence type="ECO:0000256" key="1">
    <source>
        <dbReference type="SAM" id="SignalP"/>
    </source>
</evidence>
<name>A0A401TBV4_CHIPU</name>